<sequence length="119" mass="13677">MRKKGFVFCFVLLFSRGKEEFTMIPQPCIHSYAVAYFCFCFSFVSVLSFSFRSFLSSSFLSENQSCYFICCQQRELVGCGIAVWSCWPGRAFGHYTRSVGRNIDESNRYPHTALSCIGF</sequence>
<proteinExistence type="predicted"/>
<evidence type="ECO:0000313" key="3">
    <source>
        <dbReference type="Proteomes" id="UP001286456"/>
    </source>
</evidence>
<reference evidence="2" key="1">
    <citation type="journal article" date="2023" name="Mol. Phylogenet. Evol.">
        <title>Genome-scale phylogeny and comparative genomics of the fungal order Sordariales.</title>
        <authorList>
            <person name="Hensen N."/>
            <person name="Bonometti L."/>
            <person name="Westerberg I."/>
            <person name="Brannstrom I.O."/>
            <person name="Guillou S."/>
            <person name="Cros-Aarteil S."/>
            <person name="Calhoun S."/>
            <person name="Haridas S."/>
            <person name="Kuo A."/>
            <person name="Mondo S."/>
            <person name="Pangilinan J."/>
            <person name="Riley R."/>
            <person name="LaButti K."/>
            <person name="Andreopoulos B."/>
            <person name="Lipzen A."/>
            <person name="Chen C."/>
            <person name="Yan M."/>
            <person name="Daum C."/>
            <person name="Ng V."/>
            <person name="Clum A."/>
            <person name="Steindorff A."/>
            <person name="Ohm R.A."/>
            <person name="Martin F."/>
            <person name="Silar P."/>
            <person name="Natvig D.O."/>
            <person name="Lalanne C."/>
            <person name="Gautier V."/>
            <person name="Ament-Velasquez S.L."/>
            <person name="Kruys A."/>
            <person name="Hutchinson M.I."/>
            <person name="Powell A.J."/>
            <person name="Barry K."/>
            <person name="Miller A.N."/>
            <person name="Grigoriev I.V."/>
            <person name="Debuchy R."/>
            <person name="Gladieux P."/>
            <person name="Hiltunen Thoren M."/>
            <person name="Johannesson H."/>
        </authorList>
    </citation>
    <scope>NUCLEOTIDE SEQUENCE</scope>
    <source>
        <strain evidence="2">SMH4131-1</strain>
    </source>
</reference>
<organism evidence="2 3">
    <name type="scientific">Cercophora scortea</name>
    <dbReference type="NCBI Taxonomy" id="314031"/>
    <lineage>
        <taxon>Eukaryota</taxon>
        <taxon>Fungi</taxon>
        <taxon>Dikarya</taxon>
        <taxon>Ascomycota</taxon>
        <taxon>Pezizomycotina</taxon>
        <taxon>Sordariomycetes</taxon>
        <taxon>Sordariomycetidae</taxon>
        <taxon>Sordariales</taxon>
        <taxon>Lasiosphaeriaceae</taxon>
        <taxon>Cercophora</taxon>
    </lineage>
</organism>
<name>A0AAE0J4J8_9PEZI</name>
<keyword evidence="1" id="KW-0812">Transmembrane</keyword>
<dbReference type="EMBL" id="JAUEPO010000001">
    <property type="protein sequence ID" value="KAK3336803.1"/>
    <property type="molecule type" value="Genomic_DNA"/>
</dbReference>
<evidence type="ECO:0000256" key="1">
    <source>
        <dbReference type="SAM" id="Phobius"/>
    </source>
</evidence>
<dbReference type="Proteomes" id="UP001286456">
    <property type="component" value="Unassembled WGS sequence"/>
</dbReference>
<keyword evidence="1" id="KW-1133">Transmembrane helix</keyword>
<reference evidence="2" key="2">
    <citation type="submission" date="2023-06" db="EMBL/GenBank/DDBJ databases">
        <authorList>
            <consortium name="Lawrence Berkeley National Laboratory"/>
            <person name="Haridas S."/>
            <person name="Hensen N."/>
            <person name="Bonometti L."/>
            <person name="Westerberg I."/>
            <person name="Brannstrom I.O."/>
            <person name="Guillou S."/>
            <person name="Cros-Aarteil S."/>
            <person name="Calhoun S."/>
            <person name="Kuo A."/>
            <person name="Mondo S."/>
            <person name="Pangilinan J."/>
            <person name="Riley R."/>
            <person name="Labutti K."/>
            <person name="Andreopoulos B."/>
            <person name="Lipzen A."/>
            <person name="Chen C."/>
            <person name="Yanf M."/>
            <person name="Daum C."/>
            <person name="Ng V."/>
            <person name="Clum A."/>
            <person name="Steindorff A."/>
            <person name="Ohm R."/>
            <person name="Martin F."/>
            <person name="Silar P."/>
            <person name="Natvig D."/>
            <person name="Lalanne C."/>
            <person name="Gautier V."/>
            <person name="Ament-Velasquez S.L."/>
            <person name="Kruys A."/>
            <person name="Hutchinson M.I."/>
            <person name="Powell A.J."/>
            <person name="Barry K."/>
            <person name="Miller A.N."/>
            <person name="Grigoriev I.V."/>
            <person name="Debuchy R."/>
            <person name="Gladieux P."/>
            <person name="Thoren M.H."/>
            <person name="Johannesson H."/>
        </authorList>
    </citation>
    <scope>NUCLEOTIDE SEQUENCE</scope>
    <source>
        <strain evidence="2">SMH4131-1</strain>
    </source>
</reference>
<protein>
    <submittedName>
        <fullName evidence="2">Uncharacterized protein</fullName>
    </submittedName>
</protein>
<dbReference type="AlphaFoldDB" id="A0AAE0J4J8"/>
<comment type="caution">
    <text evidence="2">The sequence shown here is derived from an EMBL/GenBank/DDBJ whole genome shotgun (WGS) entry which is preliminary data.</text>
</comment>
<accession>A0AAE0J4J8</accession>
<evidence type="ECO:0000313" key="2">
    <source>
        <dbReference type="EMBL" id="KAK3336803.1"/>
    </source>
</evidence>
<gene>
    <name evidence="2" type="ORF">B0T19DRAFT_51540</name>
</gene>
<keyword evidence="1" id="KW-0472">Membrane</keyword>
<feature type="transmembrane region" description="Helical" evidence="1">
    <location>
        <begin position="33"/>
        <end position="55"/>
    </location>
</feature>
<keyword evidence="3" id="KW-1185">Reference proteome</keyword>